<sequence length="509" mass="56631">MLTIGAWIELNAQKHPSREALVGIDGRVTFAQLAERAWSLARGLKEQGVTAGTNIGVMGSNTVFNAEMFFSVASADAVYVAYNWRWSVRECAQGIAETSADVIIVESRFDDLIDQALEKLSETQETLPRIIRESEIDGLRIGTGPLHSEATLDSPLCILYTGGSTGTPKGVVLSHRSAVANALNEMVDCQLGTRTNERCLIVTPLFHTAGLLCWLVTHFIAGATSVLSPKFDVDDFIKTVEQERITNTFLIPNMVRKMLDLRSFDNPILRKHLKAVHTGAGLLRMPDKELFTEMLPDTELYFRYGLTEAGPMVTRLKAEDILKENVDGSIGQPYLMVEVELQDLDGNQVETGELGEICVRGPALMLEYYGRPEQTADTFRNGWLRTGDLAVTDENGYYFFRDRLKEMIKSGGENVYAAEVEQILYLHTAVLEAAVVGVPDPEWGEEVRAAVVLRSDLNATEDELKEFLREHLAGYKVPKKIVFVTAEQFPRSPAGKLVKSKLKQQLDWI</sequence>
<dbReference type="Pfam" id="PF00501">
    <property type="entry name" value="AMP-binding"/>
    <property type="match status" value="1"/>
</dbReference>
<dbReference type="InterPro" id="IPR000873">
    <property type="entry name" value="AMP-dep_synth/lig_dom"/>
</dbReference>
<dbReference type="GO" id="GO:0016874">
    <property type="term" value="F:ligase activity"/>
    <property type="evidence" value="ECO:0007669"/>
    <property type="project" value="UniProtKB-KW"/>
</dbReference>
<dbReference type="PANTHER" id="PTHR43201:SF5">
    <property type="entry name" value="MEDIUM-CHAIN ACYL-COA LIGASE ACSF2, MITOCHONDRIAL"/>
    <property type="match status" value="1"/>
</dbReference>
<dbReference type="SUPFAM" id="SSF56801">
    <property type="entry name" value="Acetyl-CoA synthetase-like"/>
    <property type="match status" value="1"/>
</dbReference>
<accession>A0ABU1YWV9</accession>
<keyword evidence="2 5" id="KW-0436">Ligase</keyword>
<evidence type="ECO:0000313" key="5">
    <source>
        <dbReference type="EMBL" id="MDR7292844.1"/>
    </source>
</evidence>
<evidence type="ECO:0000256" key="1">
    <source>
        <dbReference type="ARBA" id="ARBA00006432"/>
    </source>
</evidence>
<comment type="similarity">
    <text evidence="1">Belongs to the ATP-dependent AMP-binding enzyme family.</text>
</comment>
<dbReference type="Proteomes" id="UP001180715">
    <property type="component" value="Unassembled WGS sequence"/>
</dbReference>
<dbReference type="EC" id="6.2.1.-" evidence="5"/>
<dbReference type="InterPro" id="IPR025110">
    <property type="entry name" value="AMP-bd_C"/>
</dbReference>
<keyword evidence="6" id="KW-1185">Reference proteome</keyword>
<dbReference type="Pfam" id="PF13193">
    <property type="entry name" value="AMP-binding_C"/>
    <property type="match status" value="1"/>
</dbReference>
<protein>
    <submittedName>
        <fullName evidence="5">Fatty-acyl-CoA synthase</fullName>
        <ecNumber evidence="5">6.2.1.-</ecNumber>
    </submittedName>
</protein>
<dbReference type="Gene3D" id="3.30.300.30">
    <property type="match status" value="1"/>
</dbReference>
<evidence type="ECO:0000259" key="4">
    <source>
        <dbReference type="Pfam" id="PF13193"/>
    </source>
</evidence>
<comment type="caution">
    <text evidence="5">The sequence shown here is derived from an EMBL/GenBank/DDBJ whole genome shotgun (WGS) entry which is preliminary data.</text>
</comment>
<evidence type="ECO:0000256" key="2">
    <source>
        <dbReference type="ARBA" id="ARBA00022598"/>
    </source>
</evidence>
<dbReference type="InterPro" id="IPR045851">
    <property type="entry name" value="AMP-bd_C_sf"/>
</dbReference>
<dbReference type="EMBL" id="JAVDXX010000001">
    <property type="protein sequence ID" value="MDR7292844.1"/>
    <property type="molecule type" value="Genomic_DNA"/>
</dbReference>
<evidence type="ECO:0000313" key="6">
    <source>
        <dbReference type="Proteomes" id="UP001180715"/>
    </source>
</evidence>
<name>A0ABU1YWV9_9MICC</name>
<gene>
    <name evidence="5" type="ORF">J2S67_000112</name>
</gene>
<feature type="domain" description="AMP-binding enzyme C-terminal" evidence="4">
    <location>
        <begin position="419"/>
        <end position="496"/>
    </location>
</feature>
<proteinExistence type="inferred from homology"/>
<dbReference type="PROSITE" id="PS00455">
    <property type="entry name" value="AMP_BINDING"/>
    <property type="match status" value="1"/>
</dbReference>
<feature type="domain" description="AMP-dependent synthetase/ligase" evidence="3">
    <location>
        <begin position="9"/>
        <end position="369"/>
    </location>
</feature>
<dbReference type="InterPro" id="IPR042099">
    <property type="entry name" value="ANL_N_sf"/>
</dbReference>
<evidence type="ECO:0000259" key="3">
    <source>
        <dbReference type="Pfam" id="PF00501"/>
    </source>
</evidence>
<organism evidence="5 6">
    <name type="scientific">Pseudoglutamicibacter albus</name>
    <dbReference type="NCBI Taxonomy" id="98671"/>
    <lineage>
        <taxon>Bacteria</taxon>
        <taxon>Bacillati</taxon>
        <taxon>Actinomycetota</taxon>
        <taxon>Actinomycetes</taxon>
        <taxon>Micrococcales</taxon>
        <taxon>Micrococcaceae</taxon>
        <taxon>Pseudoglutamicibacter</taxon>
    </lineage>
</organism>
<reference evidence="5" key="1">
    <citation type="submission" date="2023-07" db="EMBL/GenBank/DDBJ databases">
        <title>Sequencing the genomes of 1000 actinobacteria strains.</title>
        <authorList>
            <person name="Klenk H.-P."/>
        </authorList>
    </citation>
    <scope>NUCLEOTIDE SEQUENCE</scope>
    <source>
        <strain evidence="5">DSM 13068</strain>
    </source>
</reference>
<dbReference type="PANTHER" id="PTHR43201">
    <property type="entry name" value="ACYL-COA SYNTHETASE"/>
    <property type="match status" value="1"/>
</dbReference>
<dbReference type="InterPro" id="IPR020845">
    <property type="entry name" value="AMP-binding_CS"/>
</dbReference>
<dbReference type="RefSeq" id="WP_310245292.1">
    <property type="nucleotide sequence ID" value="NZ_JAVDXX010000001.1"/>
</dbReference>
<dbReference type="Gene3D" id="3.40.50.12780">
    <property type="entry name" value="N-terminal domain of ligase-like"/>
    <property type="match status" value="1"/>
</dbReference>